<organism evidence="1 2">
    <name type="scientific">Trifolium medium</name>
    <dbReference type="NCBI Taxonomy" id="97028"/>
    <lineage>
        <taxon>Eukaryota</taxon>
        <taxon>Viridiplantae</taxon>
        <taxon>Streptophyta</taxon>
        <taxon>Embryophyta</taxon>
        <taxon>Tracheophyta</taxon>
        <taxon>Spermatophyta</taxon>
        <taxon>Magnoliopsida</taxon>
        <taxon>eudicotyledons</taxon>
        <taxon>Gunneridae</taxon>
        <taxon>Pentapetalae</taxon>
        <taxon>rosids</taxon>
        <taxon>fabids</taxon>
        <taxon>Fabales</taxon>
        <taxon>Fabaceae</taxon>
        <taxon>Papilionoideae</taxon>
        <taxon>50 kb inversion clade</taxon>
        <taxon>NPAAA clade</taxon>
        <taxon>Hologalegina</taxon>
        <taxon>IRL clade</taxon>
        <taxon>Trifolieae</taxon>
        <taxon>Trifolium</taxon>
    </lineage>
</organism>
<accession>A0A392SKA5</accession>
<comment type="caution">
    <text evidence="1">The sequence shown here is derived from an EMBL/GenBank/DDBJ whole genome shotgun (WGS) entry which is preliminary data.</text>
</comment>
<dbReference type="EMBL" id="LXQA010395780">
    <property type="protein sequence ID" value="MCI49089.1"/>
    <property type="molecule type" value="Genomic_DNA"/>
</dbReference>
<sequence length="26" mass="2611">IESKGDIESPPSAVVLSPSRIGIGAM</sequence>
<dbReference type="Proteomes" id="UP000265520">
    <property type="component" value="Unassembled WGS sequence"/>
</dbReference>
<dbReference type="AlphaFoldDB" id="A0A392SKA5"/>
<reference evidence="1 2" key="1">
    <citation type="journal article" date="2018" name="Front. Plant Sci.">
        <title>Red Clover (Trifolium pratense) and Zigzag Clover (T. medium) - A Picture of Genomic Similarities and Differences.</title>
        <authorList>
            <person name="Dluhosova J."/>
            <person name="Istvanek J."/>
            <person name="Nedelnik J."/>
            <person name="Repkova J."/>
        </authorList>
    </citation>
    <scope>NUCLEOTIDE SEQUENCE [LARGE SCALE GENOMIC DNA]</scope>
    <source>
        <strain evidence="2">cv. 10/8</strain>
        <tissue evidence="1">Leaf</tissue>
    </source>
</reference>
<name>A0A392SKA5_9FABA</name>
<proteinExistence type="predicted"/>
<evidence type="ECO:0000313" key="2">
    <source>
        <dbReference type="Proteomes" id="UP000265520"/>
    </source>
</evidence>
<keyword evidence="2" id="KW-1185">Reference proteome</keyword>
<evidence type="ECO:0000313" key="1">
    <source>
        <dbReference type="EMBL" id="MCI49089.1"/>
    </source>
</evidence>
<protein>
    <submittedName>
        <fullName evidence="1">Uncharacterized protein</fullName>
    </submittedName>
</protein>
<feature type="non-terminal residue" evidence="1">
    <location>
        <position position="1"/>
    </location>
</feature>